<dbReference type="InterPro" id="IPR029044">
    <property type="entry name" value="Nucleotide-diphossugar_trans"/>
</dbReference>
<dbReference type="EMBL" id="WHOC01000183">
    <property type="protein sequence ID" value="NOU90932.1"/>
    <property type="molecule type" value="Genomic_DNA"/>
</dbReference>
<proteinExistence type="predicted"/>
<protein>
    <submittedName>
        <fullName evidence="1">Uncharacterized protein</fullName>
    </submittedName>
</protein>
<evidence type="ECO:0000313" key="2">
    <source>
        <dbReference type="Proteomes" id="UP000658690"/>
    </source>
</evidence>
<keyword evidence="2" id="KW-1185">Reference proteome</keyword>
<sequence>MLDQSFTSFELIIISDSNDASIEAELMRLLQRDERICAVIHRIACGLMGLCLNEGLQQARRTYIAYQYESARWQQRTLEILLQNLVSLPEEALVYGQCTVNMPHGNELILGAPYYGLEMLSEVNYIGKNAVLHPKRFYDSHVVMRNWEDWDLWRRWASYYPMHYVHASVSWIDKGHYYCLGNSIPSDHIWFRLMTRLPRDEQLLPDNMYRYQIDSLTEFEPYLDSEHRQLIYEEKLLPWYREFAPDCANLPAAGPKTKVNMLTPREPEPCVENMEYRTGRYYYVYTVPTQHIDPSVMRMADLLLLHRSMNPMNAQHQKLAEVMGRPIVYILDDDILNLYKAGPSFHSIGPGTDHYAEITRQIACSDIVVTYSPLITESVAKINPRIIQARTNIPEWAVASSYNEPARDQVFRFGFIGG</sequence>
<dbReference type="Gene3D" id="3.90.550.10">
    <property type="entry name" value="Spore Coat Polysaccharide Biosynthesis Protein SpsA, Chain A"/>
    <property type="match status" value="1"/>
</dbReference>
<evidence type="ECO:0000313" key="1">
    <source>
        <dbReference type="EMBL" id="NOU90932.1"/>
    </source>
</evidence>
<dbReference type="SUPFAM" id="SSF53448">
    <property type="entry name" value="Nucleotide-diphospho-sugar transferases"/>
    <property type="match status" value="1"/>
</dbReference>
<accession>A0ABX1ZC74</accession>
<organism evidence="1 2">
    <name type="scientific">Paenibacillus germinis</name>
    <dbReference type="NCBI Taxonomy" id="2654979"/>
    <lineage>
        <taxon>Bacteria</taxon>
        <taxon>Bacillati</taxon>
        <taxon>Bacillota</taxon>
        <taxon>Bacilli</taxon>
        <taxon>Bacillales</taxon>
        <taxon>Paenibacillaceae</taxon>
        <taxon>Paenibacillus</taxon>
    </lineage>
</organism>
<dbReference type="CDD" id="cd00761">
    <property type="entry name" value="Glyco_tranf_GTA_type"/>
    <property type="match status" value="1"/>
</dbReference>
<reference evidence="1 2" key="1">
    <citation type="submission" date="2019-10" db="EMBL/GenBank/DDBJ databases">
        <title>Description of Paenibacillus choica sp. nov.</title>
        <authorList>
            <person name="Carlier A."/>
            <person name="Qi S."/>
        </authorList>
    </citation>
    <scope>NUCLEOTIDE SEQUENCE [LARGE SCALE GENOMIC DNA]</scope>
    <source>
        <strain evidence="1 2">LMG 31460</strain>
    </source>
</reference>
<comment type="caution">
    <text evidence="1">The sequence shown here is derived from an EMBL/GenBank/DDBJ whole genome shotgun (WGS) entry which is preliminary data.</text>
</comment>
<name>A0ABX1ZC74_9BACL</name>
<dbReference type="Proteomes" id="UP000658690">
    <property type="component" value="Unassembled WGS sequence"/>
</dbReference>
<gene>
    <name evidence="1" type="ORF">GC102_35185</name>
</gene>